<dbReference type="Proteomes" id="UP000233140">
    <property type="component" value="Unassembled WGS sequence"/>
</dbReference>
<reference evidence="1" key="1">
    <citation type="submission" date="2025-08" db="UniProtKB">
        <authorList>
            <consortium name="Ensembl"/>
        </authorList>
    </citation>
    <scope>IDENTIFICATION</scope>
</reference>
<reference evidence="1" key="2">
    <citation type="submission" date="2025-09" db="UniProtKB">
        <authorList>
            <consortium name="Ensembl"/>
        </authorList>
    </citation>
    <scope>IDENTIFICATION</scope>
</reference>
<organism evidence="1 2">
    <name type="scientific">Mandrillus leucophaeus</name>
    <name type="common">Drill</name>
    <name type="synonym">Papio leucophaeus</name>
    <dbReference type="NCBI Taxonomy" id="9568"/>
    <lineage>
        <taxon>Eukaryota</taxon>
        <taxon>Metazoa</taxon>
        <taxon>Chordata</taxon>
        <taxon>Craniata</taxon>
        <taxon>Vertebrata</taxon>
        <taxon>Euteleostomi</taxon>
        <taxon>Mammalia</taxon>
        <taxon>Eutheria</taxon>
        <taxon>Euarchontoglires</taxon>
        <taxon>Primates</taxon>
        <taxon>Haplorrhini</taxon>
        <taxon>Catarrhini</taxon>
        <taxon>Cercopithecidae</taxon>
        <taxon>Cercopithecinae</taxon>
        <taxon>Mandrillus</taxon>
    </lineage>
</organism>
<dbReference type="GeneTree" id="ENSGT00990000205446"/>
<evidence type="ECO:0000313" key="2">
    <source>
        <dbReference type="Proteomes" id="UP000233140"/>
    </source>
</evidence>
<accession>A0A2K5XRG8</accession>
<keyword evidence="2" id="KW-1185">Reference proteome</keyword>
<sequence length="63" mass="7113">MKENLQGNSENKIRKFDLTLPNSGLLFAVVPGPAGGRHGSCWLMPVLCWTLEYVTVTFVQDWF</sequence>
<dbReference type="AlphaFoldDB" id="A0A2K5XRG8"/>
<dbReference type="OMA" id="GRHGSCW"/>
<evidence type="ECO:0000313" key="1">
    <source>
        <dbReference type="Ensembl" id="ENSMLEP00000005907.1"/>
    </source>
</evidence>
<name>A0A2K5XRG8_MANLE</name>
<dbReference type="Ensembl" id="ENSMLET00000027841.1">
    <property type="protein sequence ID" value="ENSMLEP00000005907.1"/>
    <property type="gene ID" value="ENSMLEG00000025440.1"/>
</dbReference>
<protein>
    <submittedName>
        <fullName evidence="1">Uncharacterized protein</fullName>
    </submittedName>
</protein>
<proteinExistence type="predicted"/>